<evidence type="ECO:0000313" key="2">
    <source>
        <dbReference type="Proteomes" id="UP000027265"/>
    </source>
</evidence>
<dbReference type="EMBL" id="KL197721">
    <property type="protein sequence ID" value="KDQ56817.1"/>
    <property type="molecule type" value="Genomic_DNA"/>
</dbReference>
<reference evidence="2" key="1">
    <citation type="journal article" date="2014" name="Proc. Natl. Acad. Sci. U.S.A.">
        <title>Extensive sampling of basidiomycete genomes demonstrates inadequacy of the white-rot/brown-rot paradigm for wood decay fungi.</title>
        <authorList>
            <person name="Riley R."/>
            <person name="Salamov A.A."/>
            <person name="Brown D.W."/>
            <person name="Nagy L.G."/>
            <person name="Floudas D."/>
            <person name="Held B.W."/>
            <person name="Levasseur A."/>
            <person name="Lombard V."/>
            <person name="Morin E."/>
            <person name="Otillar R."/>
            <person name="Lindquist E.A."/>
            <person name="Sun H."/>
            <person name="LaButti K.M."/>
            <person name="Schmutz J."/>
            <person name="Jabbour D."/>
            <person name="Luo H."/>
            <person name="Baker S.E."/>
            <person name="Pisabarro A.G."/>
            <person name="Walton J.D."/>
            <person name="Blanchette R.A."/>
            <person name="Henrissat B."/>
            <person name="Martin F."/>
            <person name="Cullen D."/>
            <person name="Hibbett D.S."/>
            <person name="Grigoriev I.V."/>
        </authorList>
    </citation>
    <scope>NUCLEOTIDE SEQUENCE [LARGE SCALE GENOMIC DNA]</scope>
    <source>
        <strain evidence="2">MUCL 33604</strain>
    </source>
</reference>
<name>A0A067PZX7_9AGAM</name>
<dbReference type="AlphaFoldDB" id="A0A067PZX7"/>
<protein>
    <submittedName>
        <fullName evidence="1">Uncharacterized protein</fullName>
    </submittedName>
</protein>
<gene>
    <name evidence="1" type="ORF">JAAARDRAFT_302259</name>
</gene>
<evidence type="ECO:0000313" key="1">
    <source>
        <dbReference type="EMBL" id="KDQ56817.1"/>
    </source>
</evidence>
<keyword evidence="2" id="KW-1185">Reference proteome</keyword>
<organism evidence="1 2">
    <name type="scientific">Jaapia argillacea MUCL 33604</name>
    <dbReference type="NCBI Taxonomy" id="933084"/>
    <lineage>
        <taxon>Eukaryota</taxon>
        <taxon>Fungi</taxon>
        <taxon>Dikarya</taxon>
        <taxon>Basidiomycota</taxon>
        <taxon>Agaricomycotina</taxon>
        <taxon>Agaricomycetes</taxon>
        <taxon>Agaricomycetidae</taxon>
        <taxon>Jaapiales</taxon>
        <taxon>Jaapiaceae</taxon>
        <taxon>Jaapia</taxon>
    </lineage>
</organism>
<accession>A0A067PZX7</accession>
<dbReference type="InParanoid" id="A0A067PZX7"/>
<sequence length="132" mass="14572">MRAVLLAYLLLAPSKPQRQLSLCWLCMATQISELLRALQGFAYETGIAPQEISMSHPSVLPYAVILNIRSVVSPQCGNSCQCRSSRPKIFSECIPVSYAKHCSDIALNMYSWGQRCSATPMISVYLSVPAML</sequence>
<proteinExistence type="predicted"/>
<dbReference type="Proteomes" id="UP000027265">
    <property type="component" value="Unassembled WGS sequence"/>
</dbReference>
<dbReference type="HOGENOM" id="CLU_1917340_0_0_1"/>